<gene>
    <name evidence="2" type="ORF">H9824_05995</name>
</gene>
<feature type="compositionally biased region" description="Gly residues" evidence="1">
    <location>
        <begin position="50"/>
        <end position="61"/>
    </location>
</feature>
<protein>
    <submittedName>
        <fullName evidence="2">Uncharacterized protein</fullName>
    </submittedName>
</protein>
<evidence type="ECO:0000313" key="3">
    <source>
        <dbReference type="Proteomes" id="UP000886851"/>
    </source>
</evidence>
<sequence length="70" mass="6962">MIEKIAITDSDVIDDIRRALPLADASNKGLAPAGVDWDNLGGNTDDEEGGGTGGDGGGTQPGSGDEDSFG</sequence>
<name>A0A9D2CKQ5_9BACE</name>
<evidence type="ECO:0000313" key="2">
    <source>
        <dbReference type="EMBL" id="HIY88238.1"/>
    </source>
</evidence>
<organism evidence="2 3">
    <name type="scientific">Candidatus Bacteroides pullicola</name>
    <dbReference type="NCBI Taxonomy" id="2838475"/>
    <lineage>
        <taxon>Bacteria</taxon>
        <taxon>Pseudomonadati</taxon>
        <taxon>Bacteroidota</taxon>
        <taxon>Bacteroidia</taxon>
        <taxon>Bacteroidales</taxon>
        <taxon>Bacteroidaceae</taxon>
        <taxon>Bacteroides</taxon>
    </lineage>
</organism>
<dbReference type="Proteomes" id="UP000886851">
    <property type="component" value="Unassembled WGS sequence"/>
</dbReference>
<dbReference type="AlphaFoldDB" id="A0A9D2CKQ5"/>
<reference evidence="2" key="2">
    <citation type="submission" date="2021-04" db="EMBL/GenBank/DDBJ databases">
        <authorList>
            <person name="Gilroy R."/>
        </authorList>
    </citation>
    <scope>NUCLEOTIDE SEQUENCE</scope>
    <source>
        <strain evidence="2">Gambia2-208</strain>
    </source>
</reference>
<proteinExistence type="predicted"/>
<reference evidence="2" key="1">
    <citation type="journal article" date="2021" name="PeerJ">
        <title>Extensive microbial diversity within the chicken gut microbiome revealed by metagenomics and culture.</title>
        <authorList>
            <person name="Gilroy R."/>
            <person name="Ravi A."/>
            <person name="Getino M."/>
            <person name="Pursley I."/>
            <person name="Horton D.L."/>
            <person name="Alikhan N.F."/>
            <person name="Baker D."/>
            <person name="Gharbi K."/>
            <person name="Hall N."/>
            <person name="Watson M."/>
            <person name="Adriaenssens E.M."/>
            <person name="Foster-Nyarko E."/>
            <person name="Jarju S."/>
            <person name="Secka A."/>
            <person name="Antonio M."/>
            <person name="Oren A."/>
            <person name="Chaudhuri R.R."/>
            <person name="La Ragione R."/>
            <person name="Hildebrand F."/>
            <person name="Pallen M.J."/>
        </authorList>
    </citation>
    <scope>NUCLEOTIDE SEQUENCE</scope>
    <source>
        <strain evidence="2">Gambia2-208</strain>
    </source>
</reference>
<feature type="region of interest" description="Disordered" evidence="1">
    <location>
        <begin position="22"/>
        <end position="70"/>
    </location>
</feature>
<dbReference type="EMBL" id="DXCV01000041">
    <property type="protein sequence ID" value="HIY88238.1"/>
    <property type="molecule type" value="Genomic_DNA"/>
</dbReference>
<accession>A0A9D2CKQ5</accession>
<evidence type="ECO:0000256" key="1">
    <source>
        <dbReference type="SAM" id="MobiDB-lite"/>
    </source>
</evidence>
<comment type="caution">
    <text evidence="2">The sequence shown here is derived from an EMBL/GenBank/DDBJ whole genome shotgun (WGS) entry which is preliminary data.</text>
</comment>